<reference evidence="6" key="1">
    <citation type="submission" date="2022-03" db="EMBL/GenBank/DDBJ databases">
        <authorList>
            <person name="Woo C.Y."/>
        </authorList>
    </citation>
    <scope>NUCLEOTIDE SEQUENCE</scope>
    <source>
        <strain evidence="6">CYS-02</strain>
    </source>
</reference>
<evidence type="ECO:0000259" key="5">
    <source>
        <dbReference type="Pfam" id="PF25390"/>
    </source>
</evidence>
<feature type="region of interest" description="Disordered" evidence="3">
    <location>
        <begin position="39"/>
        <end position="58"/>
    </location>
</feature>
<keyword evidence="7" id="KW-1185">Reference proteome</keyword>
<evidence type="ECO:0000256" key="2">
    <source>
        <dbReference type="ARBA" id="ARBA00022737"/>
    </source>
</evidence>
<protein>
    <submittedName>
        <fullName evidence="6">Biotin transporter BioY</fullName>
    </submittedName>
</protein>
<dbReference type="EMBL" id="JALGBI010000001">
    <property type="protein sequence ID" value="MCJ0763639.1"/>
    <property type="molecule type" value="Genomic_DNA"/>
</dbReference>
<evidence type="ECO:0000313" key="7">
    <source>
        <dbReference type="Proteomes" id="UP001139447"/>
    </source>
</evidence>
<evidence type="ECO:0000256" key="1">
    <source>
        <dbReference type="ARBA" id="ARBA00022658"/>
    </source>
</evidence>
<dbReference type="AlphaFoldDB" id="A0A9X2AMR4"/>
<accession>A0A9X2AMR4</accession>
<dbReference type="PANTHER" id="PTHR45982">
    <property type="entry name" value="REGULATOR OF CHROMOSOME CONDENSATION"/>
    <property type="match status" value="1"/>
</dbReference>
<comment type="caution">
    <text evidence="6">The sequence shown here is derived from an EMBL/GenBank/DDBJ whole genome shotgun (WGS) entry which is preliminary data.</text>
</comment>
<dbReference type="Gene3D" id="2.130.10.30">
    <property type="entry name" value="Regulator of chromosome condensation 1/beta-lactamase-inhibitor protein II"/>
    <property type="match status" value="2"/>
</dbReference>
<evidence type="ECO:0000313" key="6">
    <source>
        <dbReference type="EMBL" id="MCJ0763639.1"/>
    </source>
</evidence>
<evidence type="ECO:0000256" key="3">
    <source>
        <dbReference type="SAM" id="MobiDB-lite"/>
    </source>
</evidence>
<dbReference type="PANTHER" id="PTHR45982:SF1">
    <property type="entry name" value="REGULATOR OF CHROMOSOME CONDENSATION"/>
    <property type="match status" value="1"/>
</dbReference>
<dbReference type="InterPro" id="IPR035986">
    <property type="entry name" value="PKD_dom_sf"/>
</dbReference>
<gene>
    <name evidence="6" type="ORF">MMF98_10525</name>
</gene>
<dbReference type="InterPro" id="IPR000408">
    <property type="entry name" value="Reg_chr_condens"/>
</dbReference>
<sequence length="489" mass="47613">MQISLISRPVAAVVLGTLVAAMLAACGGGDDIAAGPAAGSATGGAGGPGGSPPATPTLSLSAPARAVANTLYRYSATLSTGTISVQNWSWDDGGPDGTTNPAGHVWNTPGQFKVNFSAVAGGNLLNGKQATVVVAEPMSVGEKHACAIVPGGTVACWGYNGWGQLGDGTTVDQSLPIPVPGLSGVVALSLGAYYGCALASGGTVACWGYNGQGQIGDGSAAVTRPSPVAVAGLSGAVALSAGGRHACAMKSDATVVCWGYNGEGQLGDGTTANKNTPVAVSGLSGVISVSSGFISSCALKSDGSVACWGNNSSGQLGDGTFLDRTTPVAVPGLSGVAAVSVGVDAACALKLDGTVVCWGGNHVGQLGDGTTVLRTAPVAVAGLAGAMALSLGSGGHACALKSDGAVACWGYNGQGQVGDGTKANRLTATPIAGLSGVAAINAGESSSCALKTDGTPLCWGLNNLGQVGDGTLVDRLVPTRLGNNWIFWK</sequence>
<dbReference type="InterPro" id="IPR058923">
    <property type="entry name" value="RCC1-like_dom"/>
</dbReference>
<dbReference type="Pfam" id="PF25390">
    <property type="entry name" value="WD40_RLD"/>
    <property type="match status" value="1"/>
</dbReference>
<dbReference type="PROSITE" id="PS50012">
    <property type="entry name" value="RCC1_3"/>
    <property type="match status" value="6"/>
</dbReference>
<evidence type="ECO:0000256" key="4">
    <source>
        <dbReference type="SAM" id="SignalP"/>
    </source>
</evidence>
<feature type="domain" description="RCC1-like" evidence="5">
    <location>
        <begin position="129"/>
        <end position="393"/>
    </location>
</feature>
<keyword evidence="4" id="KW-0732">Signal</keyword>
<dbReference type="Pfam" id="PF13540">
    <property type="entry name" value="RCC1_2"/>
    <property type="match status" value="1"/>
</dbReference>
<dbReference type="RefSeq" id="WP_243306223.1">
    <property type="nucleotide sequence ID" value="NZ_JALGBI010000001.1"/>
</dbReference>
<proteinExistence type="predicted"/>
<dbReference type="SUPFAM" id="SSF49299">
    <property type="entry name" value="PKD domain"/>
    <property type="match status" value="1"/>
</dbReference>
<dbReference type="SUPFAM" id="SSF50985">
    <property type="entry name" value="RCC1/BLIP-II"/>
    <property type="match status" value="2"/>
</dbReference>
<feature type="signal peptide" evidence="4">
    <location>
        <begin position="1"/>
        <end position="24"/>
    </location>
</feature>
<dbReference type="GO" id="GO:0005737">
    <property type="term" value="C:cytoplasm"/>
    <property type="evidence" value="ECO:0007669"/>
    <property type="project" value="TreeGrafter"/>
</dbReference>
<dbReference type="GO" id="GO:0005085">
    <property type="term" value="F:guanyl-nucleotide exchange factor activity"/>
    <property type="evidence" value="ECO:0007669"/>
    <property type="project" value="TreeGrafter"/>
</dbReference>
<dbReference type="InterPro" id="IPR051553">
    <property type="entry name" value="Ran_GTPase-activating"/>
</dbReference>
<dbReference type="PRINTS" id="PR00633">
    <property type="entry name" value="RCCNDNSATION"/>
</dbReference>
<name>A0A9X2AMR4_9BURK</name>
<feature type="chain" id="PRO_5040858047" evidence="4">
    <location>
        <begin position="25"/>
        <end position="489"/>
    </location>
</feature>
<dbReference type="Proteomes" id="UP001139447">
    <property type="component" value="Unassembled WGS sequence"/>
</dbReference>
<keyword evidence="2" id="KW-0677">Repeat</keyword>
<dbReference type="InterPro" id="IPR009091">
    <property type="entry name" value="RCC1/BLIP-II"/>
</dbReference>
<organism evidence="6 7">
    <name type="scientific">Variovorax terrae</name>
    <dbReference type="NCBI Taxonomy" id="2923278"/>
    <lineage>
        <taxon>Bacteria</taxon>
        <taxon>Pseudomonadati</taxon>
        <taxon>Pseudomonadota</taxon>
        <taxon>Betaproteobacteria</taxon>
        <taxon>Burkholderiales</taxon>
        <taxon>Comamonadaceae</taxon>
        <taxon>Variovorax</taxon>
    </lineage>
</organism>
<keyword evidence="1" id="KW-0344">Guanine-nucleotide releasing factor</keyword>